<sequence>MSDDNGKKPRIDIINEKIKELEVDKEAHKEELTKLYNEKISLGPKEPDSWKVAEIWIKEGQLMLDASPEFWMDKLRALGVLEMCKDIVKEFKQQKPQIITGKESSQFMNKLNRIKNRTKGMFGGK</sequence>
<name>A0A0F9KC06_9ZZZZ</name>
<protein>
    <submittedName>
        <fullName evidence="2">Uncharacterized protein</fullName>
    </submittedName>
</protein>
<organism evidence="2">
    <name type="scientific">marine sediment metagenome</name>
    <dbReference type="NCBI Taxonomy" id="412755"/>
    <lineage>
        <taxon>unclassified sequences</taxon>
        <taxon>metagenomes</taxon>
        <taxon>ecological metagenomes</taxon>
    </lineage>
</organism>
<gene>
    <name evidence="2" type="ORF">LCGC14_1653690</name>
</gene>
<evidence type="ECO:0000313" key="2">
    <source>
        <dbReference type="EMBL" id="KKM19628.1"/>
    </source>
</evidence>
<keyword evidence="1" id="KW-0175">Coiled coil</keyword>
<comment type="caution">
    <text evidence="2">The sequence shown here is derived from an EMBL/GenBank/DDBJ whole genome shotgun (WGS) entry which is preliminary data.</text>
</comment>
<accession>A0A0F9KC06</accession>
<proteinExistence type="predicted"/>
<evidence type="ECO:0000256" key="1">
    <source>
        <dbReference type="SAM" id="Coils"/>
    </source>
</evidence>
<dbReference type="EMBL" id="LAZR01013943">
    <property type="protein sequence ID" value="KKM19628.1"/>
    <property type="molecule type" value="Genomic_DNA"/>
</dbReference>
<reference evidence="2" key="1">
    <citation type="journal article" date="2015" name="Nature">
        <title>Complex archaea that bridge the gap between prokaryotes and eukaryotes.</title>
        <authorList>
            <person name="Spang A."/>
            <person name="Saw J.H."/>
            <person name="Jorgensen S.L."/>
            <person name="Zaremba-Niedzwiedzka K."/>
            <person name="Martijn J."/>
            <person name="Lind A.E."/>
            <person name="van Eijk R."/>
            <person name="Schleper C."/>
            <person name="Guy L."/>
            <person name="Ettema T.J."/>
        </authorList>
    </citation>
    <scope>NUCLEOTIDE SEQUENCE</scope>
</reference>
<feature type="coiled-coil region" evidence="1">
    <location>
        <begin position="11"/>
        <end position="38"/>
    </location>
</feature>
<dbReference type="AlphaFoldDB" id="A0A0F9KC06"/>